<organism evidence="1 2">
    <name type="scientific">Butyricicoccus porcorum</name>
    <dbReference type="NCBI Taxonomy" id="1945634"/>
    <lineage>
        <taxon>Bacteria</taxon>
        <taxon>Bacillati</taxon>
        <taxon>Bacillota</taxon>
        <taxon>Clostridia</taxon>
        <taxon>Eubacteriales</taxon>
        <taxon>Butyricicoccaceae</taxon>
        <taxon>Butyricicoccus</taxon>
    </lineage>
</organism>
<gene>
    <name evidence="1" type="ORF">CBW42_09675</name>
</gene>
<protein>
    <submittedName>
        <fullName evidence="1">Uncharacterized protein</fullName>
    </submittedName>
</protein>
<proteinExistence type="predicted"/>
<accession>A0A252F2I8</accession>
<dbReference type="EMBL" id="NHOC01000008">
    <property type="protein sequence ID" value="OUM20003.1"/>
    <property type="molecule type" value="Genomic_DNA"/>
</dbReference>
<evidence type="ECO:0000313" key="1">
    <source>
        <dbReference type="EMBL" id="OUM20003.1"/>
    </source>
</evidence>
<dbReference type="AlphaFoldDB" id="A0A252F2I8"/>
<evidence type="ECO:0000313" key="2">
    <source>
        <dbReference type="Proteomes" id="UP000194903"/>
    </source>
</evidence>
<keyword evidence="2" id="KW-1185">Reference proteome</keyword>
<comment type="caution">
    <text evidence="1">The sequence shown here is derived from an EMBL/GenBank/DDBJ whole genome shotgun (WGS) entry which is preliminary data.</text>
</comment>
<sequence>MVDQAIQGTIDYFTRTEYDANAEAIEQALNDTQISFALNSVQREDETGYIHHEWIFEVFADGDDSV</sequence>
<dbReference type="Proteomes" id="UP000194903">
    <property type="component" value="Unassembled WGS sequence"/>
</dbReference>
<reference evidence="1 2" key="1">
    <citation type="submission" date="2017-05" db="EMBL/GenBank/DDBJ databases">
        <title>Butyricicoccus porcorum sp. nov. a butyrate-producing bacterium from the swine intestinal tract.</title>
        <authorList>
            <person name="Trachsel J."/>
            <person name="Humphrey S."/>
            <person name="Allen H.K."/>
        </authorList>
    </citation>
    <scope>NUCLEOTIDE SEQUENCE [LARGE SCALE GENOMIC DNA]</scope>
    <source>
        <strain evidence="1">BB10</strain>
    </source>
</reference>
<name>A0A252F2I8_9FIRM</name>